<dbReference type="Pfam" id="PF01227">
    <property type="entry name" value="GTP_cyclohydroI"/>
    <property type="match status" value="1"/>
</dbReference>
<dbReference type="Gene3D" id="1.10.286.10">
    <property type="match status" value="1"/>
</dbReference>
<dbReference type="NCBIfam" id="NF006825">
    <property type="entry name" value="PRK09347.1-2"/>
    <property type="match status" value="1"/>
</dbReference>
<dbReference type="PANTHER" id="PTHR11109">
    <property type="entry name" value="GTP CYCLOHYDROLASE I"/>
    <property type="match status" value="1"/>
</dbReference>
<dbReference type="GO" id="GO:0046654">
    <property type="term" value="P:tetrahydrofolate biosynthetic process"/>
    <property type="evidence" value="ECO:0007669"/>
    <property type="project" value="InterPro"/>
</dbReference>
<dbReference type="Gene3D" id="3.30.1130.10">
    <property type="match status" value="1"/>
</dbReference>
<keyword evidence="4" id="KW-0378">Hydrolase</keyword>
<dbReference type="GO" id="GO:0005525">
    <property type="term" value="F:GTP binding"/>
    <property type="evidence" value="ECO:0007669"/>
    <property type="project" value="TreeGrafter"/>
</dbReference>
<dbReference type="FunFam" id="3.30.1130.10:FF:000001">
    <property type="entry name" value="GTP cyclohydrolase 1"/>
    <property type="match status" value="1"/>
</dbReference>
<dbReference type="InterPro" id="IPR043134">
    <property type="entry name" value="GTP-CH-I_N"/>
</dbReference>
<dbReference type="HAMAP" id="MF_00223">
    <property type="entry name" value="FolE"/>
    <property type="match status" value="1"/>
</dbReference>
<dbReference type="EMBL" id="UINC01186258">
    <property type="protein sequence ID" value="SVD98397.1"/>
    <property type="molecule type" value="Genomic_DNA"/>
</dbReference>
<dbReference type="UniPathway" id="UPA00848">
    <property type="reaction ID" value="UER00151"/>
</dbReference>
<evidence type="ECO:0000256" key="1">
    <source>
        <dbReference type="ARBA" id="ARBA00001052"/>
    </source>
</evidence>
<organism evidence="6">
    <name type="scientific">marine metagenome</name>
    <dbReference type="NCBI Taxonomy" id="408172"/>
    <lineage>
        <taxon>unclassified sequences</taxon>
        <taxon>metagenomes</taxon>
        <taxon>ecological metagenomes</taxon>
    </lineage>
</organism>
<dbReference type="GO" id="GO:0005737">
    <property type="term" value="C:cytoplasm"/>
    <property type="evidence" value="ECO:0007669"/>
    <property type="project" value="TreeGrafter"/>
</dbReference>
<feature type="domain" description="GTP cyclohydrolase I" evidence="5">
    <location>
        <begin position="2"/>
        <end position="178"/>
    </location>
</feature>
<dbReference type="GO" id="GO:0008270">
    <property type="term" value="F:zinc ion binding"/>
    <property type="evidence" value="ECO:0007669"/>
    <property type="project" value="TreeGrafter"/>
</dbReference>
<comment type="pathway">
    <text evidence="2">Cofactor biosynthesis; 7,8-dihydroneopterin triphosphate biosynthesis; 7,8-dihydroneopterin triphosphate from GTP: step 1/1.</text>
</comment>
<dbReference type="NCBIfam" id="TIGR00063">
    <property type="entry name" value="folE"/>
    <property type="match status" value="1"/>
</dbReference>
<accession>A0A382ZSA2</accession>
<dbReference type="GO" id="GO:0003934">
    <property type="term" value="F:GTP cyclohydrolase I activity"/>
    <property type="evidence" value="ECO:0007669"/>
    <property type="project" value="UniProtKB-EC"/>
</dbReference>
<dbReference type="GO" id="GO:0006729">
    <property type="term" value="P:tetrahydrobiopterin biosynthetic process"/>
    <property type="evidence" value="ECO:0007669"/>
    <property type="project" value="TreeGrafter"/>
</dbReference>
<proteinExistence type="inferred from homology"/>
<evidence type="ECO:0000259" key="5">
    <source>
        <dbReference type="Pfam" id="PF01227"/>
    </source>
</evidence>
<dbReference type="AlphaFoldDB" id="A0A382ZSA2"/>
<gene>
    <name evidence="6" type="ORF">METZ01_LOCUS451251</name>
</gene>
<dbReference type="InterPro" id="IPR043133">
    <property type="entry name" value="GTP-CH-I_C/QueF"/>
</dbReference>
<sequence length="179" mass="20103">MEDLFRQLIEGLGEDPGREGLADTPRRADKAYRFLTKGYAETVEEAVGGAVFESAMDEMVIVRNIEIYSLCEHHMLPFYGVCHVGYLPKGRVLGLSKVARIAEVFARRLQIQENLTMQIAKSIMELVEPRGVGVVIQARHLCMMMRGVEKQGSEMTTSCLLGCFRESTQTRAEFLSLIN</sequence>
<reference evidence="6" key="1">
    <citation type="submission" date="2018-05" db="EMBL/GenBank/DDBJ databases">
        <authorList>
            <person name="Lanie J.A."/>
            <person name="Ng W.-L."/>
            <person name="Kazmierczak K.M."/>
            <person name="Andrzejewski T.M."/>
            <person name="Davidsen T.M."/>
            <person name="Wayne K.J."/>
            <person name="Tettelin H."/>
            <person name="Glass J.I."/>
            <person name="Rusch D."/>
            <person name="Podicherti R."/>
            <person name="Tsui H.-C.T."/>
            <person name="Winkler M.E."/>
        </authorList>
    </citation>
    <scope>NUCLEOTIDE SEQUENCE</scope>
</reference>
<dbReference type="NCBIfam" id="NF006826">
    <property type="entry name" value="PRK09347.1-3"/>
    <property type="match status" value="1"/>
</dbReference>
<dbReference type="InterPro" id="IPR001474">
    <property type="entry name" value="GTP_CycHdrlase_I"/>
</dbReference>
<dbReference type="EC" id="3.5.4.16" evidence="3"/>
<dbReference type="SUPFAM" id="SSF55620">
    <property type="entry name" value="Tetrahydrobiopterin biosynthesis enzymes-like"/>
    <property type="match status" value="1"/>
</dbReference>
<comment type="catalytic activity">
    <reaction evidence="1">
        <text>GTP + H2O = 7,8-dihydroneopterin 3'-triphosphate + formate + H(+)</text>
        <dbReference type="Rhea" id="RHEA:17473"/>
        <dbReference type="ChEBI" id="CHEBI:15377"/>
        <dbReference type="ChEBI" id="CHEBI:15378"/>
        <dbReference type="ChEBI" id="CHEBI:15740"/>
        <dbReference type="ChEBI" id="CHEBI:37565"/>
        <dbReference type="ChEBI" id="CHEBI:58462"/>
        <dbReference type="EC" id="3.5.4.16"/>
    </reaction>
</comment>
<protein>
    <recommendedName>
        <fullName evidence="3">GTP cyclohydrolase I</fullName>
        <ecNumber evidence="3">3.5.4.16</ecNumber>
    </recommendedName>
</protein>
<dbReference type="InterPro" id="IPR020602">
    <property type="entry name" value="GTP_CycHdrlase_I_dom"/>
</dbReference>
<evidence type="ECO:0000256" key="3">
    <source>
        <dbReference type="ARBA" id="ARBA00012715"/>
    </source>
</evidence>
<dbReference type="PROSITE" id="PS00860">
    <property type="entry name" value="GTP_CYCLOHYDROL_1_2"/>
    <property type="match status" value="1"/>
</dbReference>
<dbReference type="InterPro" id="IPR018234">
    <property type="entry name" value="GTP_CycHdrlase_I_CS"/>
</dbReference>
<name>A0A382ZSA2_9ZZZZ</name>
<dbReference type="PROSITE" id="PS00859">
    <property type="entry name" value="GTP_CYCLOHYDROL_1_1"/>
    <property type="match status" value="1"/>
</dbReference>
<evidence type="ECO:0000256" key="4">
    <source>
        <dbReference type="ARBA" id="ARBA00022801"/>
    </source>
</evidence>
<evidence type="ECO:0000256" key="2">
    <source>
        <dbReference type="ARBA" id="ARBA00005080"/>
    </source>
</evidence>
<dbReference type="PANTHER" id="PTHR11109:SF7">
    <property type="entry name" value="GTP CYCLOHYDROLASE 1"/>
    <property type="match status" value="1"/>
</dbReference>
<evidence type="ECO:0000313" key="6">
    <source>
        <dbReference type="EMBL" id="SVD98397.1"/>
    </source>
</evidence>